<protein>
    <recommendedName>
        <fullName evidence="1">SnoaL-like domain-containing protein</fullName>
    </recommendedName>
</protein>
<comment type="caution">
    <text evidence="2">The sequence shown here is derived from an EMBL/GenBank/DDBJ whole genome shotgun (WGS) entry which is preliminary data.</text>
</comment>
<evidence type="ECO:0000259" key="1">
    <source>
        <dbReference type="Pfam" id="PF13474"/>
    </source>
</evidence>
<feature type="domain" description="SnoaL-like" evidence="1">
    <location>
        <begin position="17"/>
        <end position="136"/>
    </location>
</feature>
<dbReference type="RefSeq" id="WP_120368300.1">
    <property type="nucleotide sequence ID" value="NZ_RAXZ01000038.1"/>
</dbReference>
<evidence type="ECO:0000313" key="3">
    <source>
        <dbReference type="Proteomes" id="UP000281084"/>
    </source>
</evidence>
<dbReference type="InterPro" id="IPR037401">
    <property type="entry name" value="SnoaL-like"/>
</dbReference>
<name>A0A3A8G3A3_9GAMM</name>
<dbReference type="InterPro" id="IPR032710">
    <property type="entry name" value="NTF2-like_dom_sf"/>
</dbReference>
<organism evidence="2 3">
    <name type="scientific">Acinetobacter cumulans</name>
    <dbReference type="NCBI Taxonomy" id="2136182"/>
    <lineage>
        <taxon>Bacteria</taxon>
        <taxon>Pseudomonadati</taxon>
        <taxon>Pseudomonadota</taxon>
        <taxon>Gammaproteobacteria</taxon>
        <taxon>Moraxellales</taxon>
        <taxon>Moraxellaceae</taxon>
        <taxon>Acinetobacter</taxon>
    </lineage>
</organism>
<dbReference type="Gene3D" id="3.10.450.50">
    <property type="match status" value="1"/>
</dbReference>
<evidence type="ECO:0000313" key="2">
    <source>
        <dbReference type="EMBL" id="RKG48141.1"/>
    </source>
</evidence>
<dbReference type="EMBL" id="RAXZ01000038">
    <property type="protein sequence ID" value="RKG48141.1"/>
    <property type="molecule type" value="Genomic_DNA"/>
</dbReference>
<dbReference type="Proteomes" id="UP000281084">
    <property type="component" value="Unassembled WGS sequence"/>
</dbReference>
<accession>A0A3A8G3A3</accession>
<dbReference type="SUPFAM" id="SSF54427">
    <property type="entry name" value="NTF2-like"/>
    <property type="match status" value="1"/>
</dbReference>
<dbReference type="Pfam" id="PF13474">
    <property type="entry name" value="SnoaL_3"/>
    <property type="match status" value="1"/>
</dbReference>
<proteinExistence type="predicted"/>
<reference evidence="2 3" key="1">
    <citation type="submission" date="2018-09" db="EMBL/GenBank/DDBJ databases">
        <title>The draft genome of Acinetobacter spp. strains.</title>
        <authorList>
            <person name="Qin J."/>
            <person name="Feng Y."/>
            <person name="Zong Z."/>
        </authorList>
    </citation>
    <scope>NUCLEOTIDE SEQUENCE [LARGE SCALE GENOMIC DNA]</scope>
    <source>
        <strain evidence="2 3">WCHAc060002</strain>
    </source>
</reference>
<dbReference type="AlphaFoldDB" id="A0A3A8G3A3"/>
<gene>
    <name evidence="2" type="ORF">D7V64_15740</name>
</gene>
<sequence>MSYPVKIHGEQQAGLEIQEFLSAWDSVVCQLDIQQIVGYCVADVCFFDTSSQTSGILAYQALWQRYSSVFQANVRVYRRDVLIHATESMGFISCYSKVDRDDGVETPKIPWCRSTLAVRKTAQGWKIQHQHISLPVDFATQQAIPLYF</sequence>